<organism evidence="1 2">
    <name type="scientific">Halobium palmae</name>
    <dbReference type="NCBI Taxonomy" id="1776492"/>
    <lineage>
        <taxon>Archaea</taxon>
        <taxon>Methanobacteriati</taxon>
        <taxon>Methanobacteriota</taxon>
        <taxon>Stenosarchaea group</taxon>
        <taxon>Halobacteria</taxon>
        <taxon>Halobacteriales</taxon>
        <taxon>Haloferacaceae</taxon>
        <taxon>Halobium</taxon>
    </lineage>
</organism>
<gene>
    <name evidence="1" type="ORF">ACFQE1_11830</name>
</gene>
<reference evidence="1 2" key="1">
    <citation type="journal article" date="2019" name="Int. J. Syst. Evol. Microbiol.">
        <title>The Global Catalogue of Microorganisms (GCM) 10K type strain sequencing project: providing services to taxonomists for standard genome sequencing and annotation.</title>
        <authorList>
            <consortium name="The Broad Institute Genomics Platform"/>
            <consortium name="The Broad Institute Genome Sequencing Center for Infectious Disease"/>
            <person name="Wu L."/>
            <person name="Ma J."/>
        </authorList>
    </citation>
    <scope>NUCLEOTIDE SEQUENCE [LARGE SCALE GENOMIC DNA]</scope>
    <source>
        <strain evidence="1 2">NBRC 111368</strain>
    </source>
</reference>
<keyword evidence="2" id="KW-1185">Reference proteome</keyword>
<sequence length="140" mass="15671">MVRTTAQSEELVRAYVDAWNEQNYSAIGDVVSESVVARNPTAPGGVVHGRDELEAFMRGVIASFPDFHVSVLETLADAERVMYEAKLTMTHEGEFDGIPPTGREVEVREMAAYRIADEEVQEYRVYFDLQEVLAQLGLSE</sequence>
<dbReference type="EMBL" id="JBHSWU010000368">
    <property type="protein sequence ID" value="MFC6725048.1"/>
    <property type="molecule type" value="Genomic_DNA"/>
</dbReference>
<dbReference type="SUPFAM" id="SSF54427">
    <property type="entry name" value="NTF2-like"/>
    <property type="match status" value="1"/>
</dbReference>
<dbReference type="PANTHER" id="PTHR38436">
    <property type="entry name" value="POLYKETIDE CYCLASE SNOAL-LIKE DOMAIN"/>
    <property type="match status" value="1"/>
</dbReference>
<dbReference type="InterPro" id="IPR032710">
    <property type="entry name" value="NTF2-like_dom_sf"/>
</dbReference>
<proteinExistence type="predicted"/>
<dbReference type="AlphaFoldDB" id="A0ABD5S065"/>
<comment type="caution">
    <text evidence="1">The sequence shown here is derived from an EMBL/GenBank/DDBJ whole genome shotgun (WGS) entry which is preliminary data.</text>
</comment>
<protein>
    <submittedName>
        <fullName evidence="1">Ester cyclase</fullName>
    </submittedName>
</protein>
<dbReference type="PANTHER" id="PTHR38436:SF1">
    <property type="entry name" value="ESTER CYCLASE"/>
    <property type="match status" value="1"/>
</dbReference>
<evidence type="ECO:0000313" key="1">
    <source>
        <dbReference type="EMBL" id="MFC6725048.1"/>
    </source>
</evidence>
<dbReference type="Pfam" id="PF07366">
    <property type="entry name" value="SnoaL"/>
    <property type="match status" value="1"/>
</dbReference>
<dbReference type="Gene3D" id="3.10.450.50">
    <property type="match status" value="1"/>
</dbReference>
<evidence type="ECO:0000313" key="2">
    <source>
        <dbReference type="Proteomes" id="UP001596328"/>
    </source>
</evidence>
<dbReference type="Proteomes" id="UP001596328">
    <property type="component" value="Unassembled WGS sequence"/>
</dbReference>
<accession>A0ABD5S065</accession>
<dbReference type="InterPro" id="IPR009959">
    <property type="entry name" value="Cyclase_SnoaL-like"/>
</dbReference>
<name>A0ABD5S065_9EURY</name>